<evidence type="ECO:0000256" key="10">
    <source>
        <dbReference type="ARBA" id="ARBA00025276"/>
    </source>
</evidence>
<keyword evidence="9" id="KW-0472">Membrane</keyword>
<dbReference type="GO" id="GO:0006397">
    <property type="term" value="P:mRNA processing"/>
    <property type="evidence" value="ECO:0007669"/>
    <property type="project" value="UniProtKB-UniRule"/>
</dbReference>
<evidence type="ECO:0000256" key="7">
    <source>
        <dbReference type="ARBA" id="ARBA00022989"/>
    </source>
</evidence>
<protein>
    <recommendedName>
        <fullName evidence="3 12">Mitochondrial escape protein 2</fullName>
    </recommendedName>
</protein>
<evidence type="ECO:0000256" key="5">
    <source>
        <dbReference type="ARBA" id="ARBA00022792"/>
    </source>
</evidence>
<evidence type="ECO:0000256" key="9">
    <source>
        <dbReference type="ARBA" id="ARBA00023136"/>
    </source>
</evidence>
<dbReference type="GeneID" id="63784040"/>
<evidence type="ECO:0000259" key="14">
    <source>
        <dbReference type="PROSITE" id="PS50102"/>
    </source>
</evidence>
<comment type="subcellular location">
    <subcellularLocation>
        <location evidence="1 12">Mitochondrion inner membrane</location>
        <topology evidence="1 12">Single-pass membrane protein</topology>
    </subcellularLocation>
</comment>
<gene>
    <name evidence="15" type="ORF">BCR37DRAFT_342669</name>
</gene>
<dbReference type="InterPro" id="IPR018850">
    <property type="entry name" value="Mt_escape_2_C"/>
</dbReference>
<dbReference type="Gene3D" id="3.30.70.330">
    <property type="match status" value="1"/>
</dbReference>
<dbReference type="OrthoDB" id="10267654at2759"/>
<dbReference type="InterPro" id="IPR027417">
    <property type="entry name" value="P-loop_NTPase"/>
</dbReference>
<keyword evidence="8 12" id="KW-0496">Mitochondrion</keyword>
<evidence type="ECO:0000256" key="2">
    <source>
        <dbReference type="ARBA" id="ARBA00010320"/>
    </source>
</evidence>
<keyword evidence="6" id="KW-0809">Transit peptide</keyword>
<dbReference type="OMA" id="WTPEQAW"/>
<dbReference type="RefSeq" id="XP_040728142.1">
    <property type="nucleotide sequence ID" value="XM_040867441.1"/>
</dbReference>
<dbReference type="SUPFAM" id="SSF52540">
    <property type="entry name" value="P-loop containing nucleoside triphosphate hydrolases"/>
    <property type="match status" value="1"/>
</dbReference>
<evidence type="ECO:0000313" key="16">
    <source>
        <dbReference type="Proteomes" id="UP000193685"/>
    </source>
</evidence>
<comment type="function">
    <text evidence="10 12">Plays a role in maintaining the mitochondrial genome and in controlling the mtDNA escape. Involved in the regulation of mtDNA nucleotide structure and number. May have a dispensable role in early maturation of pre-rRNA.</text>
</comment>
<evidence type="ECO:0000256" key="13">
    <source>
        <dbReference type="SAM" id="Coils"/>
    </source>
</evidence>
<evidence type="ECO:0000313" key="15">
    <source>
        <dbReference type="EMBL" id="ORY87647.1"/>
    </source>
</evidence>
<evidence type="ECO:0000256" key="8">
    <source>
        <dbReference type="ARBA" id="ARBA00023128"/>
    </source>
</evidence>
<comment type="caution">
    <text evidence="15">The sequence shown here is derived from an EMBL/GenBank/DDBJ whole genome shotgun (WGS) entry which is preliminary data.</text>
</comment>
<dbReference type="InterPro" id="IPR035979">
    <property type="entry name" value="RBD_domain_sf"/>
</dbReference>
<dbReference type="InterPro" id="IPR034260">
    <property type="entry name" value="Yme2_RRM"/>
</dbReference>
<evidence type="ECO:0000256" key="6">
    <source>
        <dbReference type="ARBA" id="ARBA00022946"/>
    </source>
</evidence>
<comment type="similarity">
    <text evidence="2 12">Belongs to the YME2 family.</text>
</comment>
<dbReference type="PANTHER" id="PTHR32198:SF2">
    <property type="entry name" value="MITOCHONDRIAL ESCAPE PROTEIN 2"/>
    <property type="match status" value="1"/>
</dbReference>
<keyword evidence="12" id="KW-0507">mRNA processing</keyword>
<sequence>MSSILSAFGRRVSTEAERTTGFIEAEANEKLLFFDNVYPLQLGFWDLRYWLIRLDKNSVNRVVEKVLPPELDASVKEIIPRFKEGGAFIRLTLPAEETARSEVMSKIQANLATHQPTQWFNPLQSLRVFEVQGRPFVEDLARFPSSRLRVEFEGPDLPQETLYSLFRKFGKIRNIFPQSPSSKDLPRFAIIQFHRLRSGSAARNCLHGLKWEGTRIHILFERTERAHTIRDWLTSHPRFTVPAAAALIAAITVAIFDPVRTWFIEQKVGRTFHLSDNRFIQWIKTKTYDLVSFHKSSRPNHHSIWENRDGHVTQLHQWLAETGDQSFIVLQGPRGSGKRDLLLNRVLLNRKELLLLDCEQLTETKQDSKMIAALADQVGYFPLFGWVNSMSSMMDLAAQGLIGSSAGFSETLEAQVKKILNSTAAALRSRALKGKPREVRDEDWLQLHPEQRPVVVLDSFLHKGEESTQLYANISTWAAALVENNIAHVVFLTSNLSFTQVLTKALPTRSLRTITLGDASPEAAREYIRKRLEDDPVFKEEAQGLELDRCIDILGGRLQDMDLLAQRLRIGEWPEQAIDALIEASVGDIIKKFLVNDTDEKAAWSSLQAWTHAQTDTGAWQVSYQKLLLDPIIKGDEEALKALEQAEFIIIGKKLGRPSVVKIGRPVYRAAFAKLCSDNATVARMQLKRATLLAQKSSDEIQVIEKELGVLKDIAAAQTMDRVRYLLDKLKAAHEEVTKIEREQTMLKEVLKKAI</sequence>
<dbReference type="CDD" id="cd12433">
    <property type="entry name" value="RRM_Yme2p_like"/>
    <property type="match status" value="1"/>
</dbReference>
<evidence type="ECO:0000256" key="11">
    <source>
        <dbReference type="PROSITE-ProRule" id="PRU00176"/>
    </source>
</evidence>
<accession>A0A1Y2FVR2</accession>
<evidence type="ECO:0000256" key="4">
    <source>
        <dbReference type="ARBA" id="ARBA00022692"/>
    </source>
</evidence>
<dbReference type="Pfam" id="PF00076">
    <property type="entry name" value="RRM_1"/>
    <property type="match status" value="1"/>
</dbReference>
<dbReference type="SUPFAM" id="SSF54928">
    <property type="entry name" value="RNA-binding domain, RBD"/>
    <property type="match status" value="1"/>
</dbReference>
<keyword evidence="11 12" id="KW-0694">RNA-binding</keyword>
<feature type="domain" description="RRM" evidence="14">
    <location>
        <begin position="133"/>
        <end position="223"/>
    </location>
</feature>
<dbReference type="AlphaFoldDB" id="A0A1Y2FVR2"/>
<keyword evidence="7" id="KW-1133">Transmembrane helix</keyword>
<dbReference type="GO" id="GO:0005743">
    <property type="term" value="C:mitochondrial inner membrane"/>
    <property type="evidence" value="ECO:0007669"/>
    <property type="project" value="UniProtKB-SubCell"/>
</dbReference>
<dbReference type="GO" id="GO:0003723">
    <property type="term" value="F:RNA binding"/>
    <property type="evidence" value="ECO:0007669"/>
    <property type="project" value="UniProtKB-UniRule"/>
</dbReference>
<feature type="coiled-coil region" evidence="13">
    <location>
        <begin position="687"/>
        <end position="743"/>
    </location>
</feature>
<dbReference type="Pfam" id="PF10443">
    <property type="entry name" value="RNA12"/>
    <property type="match status" value="1"/>
</dbReference>
<evidence type="ECO:0000256" key="12">
    <source>
        <dbReference type="RuleBase" id="RU367108"/>
    </source>
</evidence>
<organism evidence="15 16">
    <name type="scientific">Protomyces lactucae-debilis</name>
    <dbReference type="NCBI Taxonomy" id="2754530"/>
    <lineage>
        <taxon>Eukaryota</taxon>
        <taxon>Fungi</taxon>
        <taxon>Dikarya</taxon>
        <taxon>Ascomycota</taxon>
        <taxon>Taphrinomycotina</taxon>
        <taxon>Taphrinomycetes</taxon>
        <taxon>Taphrinales</taxon>
        <taxon>Protomycetaceae</taxon>
        <taxon>Protomyces</taxon>
    </lineage>
</organism>
<name>A0A1Y2FVR2_PROLT</name>
<reference evidence="15 16" key="1">
    <citation type="submission" date="2016-07" db="EMBL/GenBank/DDBJ databases">
        <title>Pervasive Adenine N6-methylation of Active Genes in Fungi.</title>
        <authorList>
            <consortium name="DOE Joint Genome Institute"/>
            <person name="Mondo S.J."/>
            <person name="Dannebaum R.O."/>
            <person name="Kuo R.C."/>
            <person name="Labutti K."/>
            <person name="Haridas S."/>
            <person name="Kuo A."/>
            <person name="Salamov A."/>
            <person name="Ahrendt S.R."/>
            <person name="Lipzen A."/>
            <person name="Sullivan W."/>
            <person name="Andreopoulos W.B."/>
            <person name="Clum A."/>
            <person name="Lindquist E."/>
            <person name="Daum C."/>
            <person name="Ramamoorthy G.K."/>
            <person name="Gryganskyi A."/>
            <person name="Culley D."/>
            <person name="Magnuson J.K."/>
            <person name="James T.Y."/>
            <person name="O'Malley M.A."/>
            <person name="Stajich J.E."/>
            <person name="Spatafora J.W."/>
            <person name="Visel A."/>
            <person name="Grigoriev I.V."/>
        </authorList>
    </citation>
    <scope>NUCLEOTIDE SEQUENCE [LARGE SCALE GENOMIC DNA]</scope>
    <source>
        <strain evidence="15 16">12-1054</strain>
    </source>
</reference>
<keyword evidence="13" id="KW-0175">Coiled coil</keyword>
<dbReference type="PANTHER" id="PTHR32198">
    <property type="entry name" value="MITOCHONDRIAL ESCAPE PROTEIN 2"/>
    <property type="match status" value="1"/>
</dbReference>
<dbReference type="Proteomes" id="UP000193685">
    <property type="component" value="Unassembled WGS sequence"/>
</dbReference>
<proteinExistence type="inferred from homology"/>
<evidence type="ECO:0000256" key="3">
    <source>
        <dbReference type="ARBA" id="ARBA00020222"/>
    </source>
</evidence>
<dbReference type="InterPro" id="IPR012677">
    <property type="entry name" value="Nucleotide-bd_a/b_plait_sf"/>
</dbReference>
<dbReference type="InterPro" id="IPR039627">
    <property type="entry name" value="Yme2_C"/>
</dbReference>
<dbReference type="PROSITE" id="PS50102">
    <property type="entry name" value="RRM"/>
    <property type="match status" value="1"/>
</dbReference>
<keyword evidence="4" id="KW-0812">Transmembrane</keyword>
<dbReference type="EMBL" id="MCFI01000001">
    <property type="protein sequence ID" value="ORY87647.1"/>
    <property type="molecule type" value="Genomic_DNA"/>
</dbReference>
<keyword evidence="5 12" id="KW-0999">Mitochondrion inner membrane</keyword>
<evidence type="ECO:0000256" key="1">
    <source>
        <dbReference type="ARBA" id="ARBA00004434"/>
    </source>
</evidence>
<dbReference type="InterPro" id="IPR000504">
    <property type="entry name" value="RRM_dom"/>
</dbReference>
<keyword evidence="16" id="KW-1185">Reference proteome</keyword>
<dbReference type="STRING" id="56484.A0A1Y2FVR2"/>